<dbReference type="RefSeq" id="WP_310429346.1">
    <property type="nucleotide sequence ID" value="NZ_JAVDYC010000001.1"/>
</dbReference>
<feature type="domain" description="CHAT" evidence="6">
    <location>
        <begin position="248"/>
        <end position="458"/>
    </location>
</feature>
<keyword evidence="3" id="KW-0677">Repeat</keyword>
<dbReference type="GO" id="GO:0005737">
    <property type="term" value="C:cytoplasm"/>
    <property type="evidence" value="ECO:0007669"/>
    <property type="project" value="UniProtKB-SubCell"/>
</dbReference>
<dbReference type="Proteomes" id="UP001183629">
    <property type="component" value="Unassembled WGS sequence"/>
</dbReference>
<dbReference type="Gene3D" id="3.40.50.10140">
    <property type="entry name" value="Toll/interleukin-1 receptor homology (TIR) domain"/>
    <property type="match status" value="1"/>
</dbReference>
<dbReference type="InterPro" id="IPR024983">
    <property type="entry name" value="CHAT_dom"/>
</dbReference>
<evidence type="ECO:0000256" key="2">
    <source>
        <dbReference type="ARBA" id="ARBA00022490"/>
    </source>
</evidence>
<dbReference type="PANTHER" id="PTHR46630:SF1">
    <property type="entry name" value="TETRATRICOPEPTIDE REPEAT PROTEIN 29"/>
    <property type="match status" value="1"/>
</dbReference>
<comment type="caution">
    <text evidence="8">The sequence shown here is derived from an EMBL/GenBank/DDBJ whole genome shotgun (WGS) entry which is preliminary data.</text>
</comment>
<dbReference type="Pfam" id="PF13424">
    <property type="entry name" value="TPR_12"/>
    <property type="match status" value="1"/>
</dbReference>
<organism evidence="8 9">
    <name type="scientific">Catenuloplanes niger</name>
    <dbReference type="NCBI Taxonomy" id="587534"/>
    <lineage>
        <taxon>Bacteria</taxon>
        <taxon>Bacillati</taxon>
        <taxon>Actinomycetota</taxon>
        <taxon>Actinomycetes</taxon>
        <taxon>Micromonosporales</taxon>
        <taxon>Micromonosporaceae</taxon>
        <taxon>Catenuloplanes</taxon>
    </lineage>
</organism>
<evidence type="ECO:0000313" key="9">
    <source>
        <dbReference type="Proteomes" id="UP001183629"/>
    </source>
</evidence>
<keyword evidence="9" id="KW-1185">Reference proteome</keyword>
<evidence type="ECO:0000259" key="6">
    <source>
        <dbReference type="Pfam" id="PF12770"/>
    </source>
</evidence>
<dbReference type="SUPFAM" id="SSF52540">
    <property type="entry name" value="P-loop containing nucleoside triphosphate hydrolases"/>
    <property type="match status" value="1"/>
</dbReference>
<dbReference type="SUPFAM" id="SSF52200">
    <property type="entry name" value="Toll/Interleukin receptor TIR domain"/>
    <property type="match status" value="1"/>
</dbReference>
<evidence type="ECO:0000256" key="3">
    <source>
        <dbReference type="ARBA" id="ARBA00022737"/>
    </source>
</evidence>
<dbReference type="InterPro" id="IPR027417">
    <property type="entry name" value="P-loop_NTPase"/>
</dbReference>
<dbReference type="InterPro" id="IPR011990">
    <property type="entry name" value="TPR-like_helical_dom_sf"/>
</dbReference>
<protein>
    <submittedName>
        <fullName evidence="8">Tetratricopeptide (TPR) repeat protein</fullName>
    </submittedName>
</protein>
<evidence type="ECO:0000313" key="8">
    <source>
        <dbReference type="EMBL" id="MDR7328282.1"/>
    </source>
</evidence>
<dbReference type="Gene3D" id="3.40.50.300">
    <property type="entry name" value="P-loop containing nucleotide triphosphate hydrolases"/>
    <property type="match status" value="1"/>
</dbReference>
<keyword evidence="4" id="KW-0802">TPR repeat</keyword>
<evidence type="ECO:0000256" key="1">
    <source>
        <dbReference type="ARBA" id="ARBA00004496"/>
    </source>
</evidence>
<dbReference type="GO" id="GO:0007165">
    <property type="term" value="P:signal transduction"/>
    <property type="evidence" value="ECO:0007669"/>
    <property type="project" value="InterPro"/>
</dbReference>
<feature type="domain" description="TIR" evidence="7">
    <location>
        <begin position="4"/>
        <end position="117"/>
    </location>
</feature>
<comment type="similarity">
    <text evidence="5">Belongs to the Rap family.</text>
</comment>
<dbReference type="InterPro" id="IPR035897">
    <property type="entry name" value="Toll_tir_struct_dom_sf"/>
</dbReference>
<reference evidence="8 9" key="1">
    <citation type="submission" date="2023-07" db="EMBL/GenBank/DDBJ databases">
        <title>Sequencing the genomes of 1000 actinobacteria strains.</title>
        <authorList>
            <person name="Klenk H.-P."/>
        </authorList>
    </citation>
    <scope>NUCLEOTIDE SEQUENCE [LARGE SCALE GENOMIC DNA]</scope>
    <source>
        <strain evidence="8 9">DSM 44711</strain>
    </source>
</reference>
<dbReference type="EMBL" id="JAVDYC010000001">
    <property type="protein sequence ID" value="MDR7328282.1"/>
    <property type="molecule type" value="Genomic_DNA"/>
</dbReference>
<sequence length="1751" mass="189228">MPKVYVACGDSDLERAGALAAALEQAEVEVFHRPWDLVPGQVAPREIDVALAECRSAVMVLGEAATDTIHEYPALILRALRGDLPLIPVILHPGAPMTELLRAFRPVDFTGADTDERYEACVSAVADALRGAPVPRWASGRPGVDRAVEGPFTVRLRVSATETALVLPNGAEIIDRPAGSVRQIMRQLVGENARGGPSGRDRAGALHRLGVGLGRAFLPGPAGRALTELLTVTGLRNQSLAIGVETREDWIAGLPWEAVLPPGAGRPVGLHPRVRPFRITDLGVTPAPDIPGPLRILVVIAAPDGGTSVPLDYEYELSSVLTRVRAARAGDAHVRVLNWGSLAAIRSALSEERFHVVHVSCHARPGTLLLETADGGVDPVDAVRFAEEALVADRTPPLVVLAGCSTAVTGAENLPGYAATLLRHGVPAVLAMTAPVTDDYATELLSRLYGGLAGTAGSDPLPLLSDLRRTLELERSGTRPPEWHVPALFTRVRSTALYDPVTRAPVPRPTPAVRHAAGSADLSSGDFVGRRTDLRGLLRELRNDGPARGVLLHGIGGIGKSHLAGQLAWMMADAGNVIPVPWPGRATPDELLTAVARRLRSHVSDQDGAGSLSRRLTDPDVDWPDRLDLLVDELRAHGRTVLLLLDDPVTDREADDELRRFLRAWLRVRDGLRIIITAPRADALGMTHPALRNWRLGPLSRAEIGKLIWRLPAVAALTPAEQDRAYGYLGGHPRAFEYLDALLTLGRASGHGRTFPDAVERMTRSLEKRGIDDPERWLTARGADLGTALAATVADISGEVLLDRIVNRLAESSPRARELLFAAAVFRVPVDRRGLSWAVSDPVAPTPERTARLRRWYRALHEVRRADDEATLADVELPGIEEIHRDLAAGSRPPDLPWLDDARAELVALGLLTEEREPDGAPVWIVHRWTAASLADWDPVATRRAHRRAAAYHRWWAGLHAHTAEHRLVDLAEAWQHCLLCGDLDQLVTVAAQWCTVLHSHGLLHQEQIVCTDTIALLRPDHPETWHFTHQLGVIAMRHGRYDDAERHHRTCLAHAESAGDPVAQATSLRELGSVARLRADVAGAEEYYRRAIRCCGDPAVRDSSAALAVLASCYQLCGAMDLAREDGEAWRWSSGALDIAQELHERAGPVDGERDLARLARAAGDTERADAHDLAAAETATYRAEIQRLIATSALQTGAIRLLRGAPRLAVDHLKRAMAAAYQDRDLFLRAQCHRLFADVLFQIGRLEEAADLYRDLAELANQLSDPVLEAVAEQQLGRILGEIGPEDPADAAEANLGAADAIARRLGNRGLIAAGHLYRGELHDRAGHADRARRELGTALDEAESAGDEAVWLAGALLLAGIDARARRPRAAEEWLGLVIGRARDGRNHRVEALAWISLAMLARRDGRTEQAVPSLREAVRSAQAGGHVRTATTARLHLADLAVSADRPEQAEAHFARALELPDPATDPDLVAEVRRRRGRCRARRDDAAGAIADLSAAHRFYARYEPATAAWCLVHLCHMAIRAADEDGLAEWAAQAGVTAARLPDSPLRVVALLAAGEQAVDGAGPLAEALSAAEAVETPPRSLTADCHRSLAHATVGRGALAHLRSAHDIAVRTGDRLGAMHDERHLGRACLAVGDIDEGRRWLTVSADHAETLGDERSARAALALRDGTGGRADITVAESRWRDLRWLRRAGAVDGEQSFAGTARRDPDPPIEQVLRQLGSRHSPAAGVPLAVGPHRLARRAVRS</sequence>
<dbReference type="Pfam" id="PF12770">
    <property type="entry name" value="CHAT"/>
    <property type="match status" value="1"/>
</dbReference>
<dbReference type="InterPro" id="IPR051476">
    <property type="entry name" value="Bac_ResReg_Asp_Phosphatase"/>
</dbReference>
<dbReference type="Pfam" id="PF13676">
    <property type="entry name" value="TIR_2"/>
    <property type="match status" value="1"/>
</dbReference>
<accession>A0AAE3ZYL7</accession>
<name>A0AAE3ZYL7_9ACTN</name>
<keyword evidence="2" id="KW-0963">Cytoplasm</keyword>
<evidence type="ECO:0000256" key="5">
    <source>
        <dbReference type="ARBA" id="ARBA00038253"/>
    </source>
</evidence>
<dbReference type="SMART" id="SM00028">
    <property type="entry name" value="TPR"/>
    <property type="match status" value="6"/>
</dbReference>
<dbReference type="PANTHER" id="PTHR46630">
    <property type="entry name" value="TETRATRICOPEPTIDE REPEAT PROTEIN 29"/>
    <property type="match status" value="1"/>
</dbReference>
<evidence type="ECO:0000256" key="4">
    <source>
        <dbReference type="ARBA" id="ARBA00022803"/>
    </source>
</evidence>
<dbReference type="InterPro" id="IPR019734">
    <property type="entry name" value="TPR_rpt"/>
</dbReference>
<gene>
    <name evidence="8" type="ORF">J2S44_008532</name>
</gene>
<proteinExistence type="inferred from homology"/>
<comment type="subcellular location">
    <subcellularLocation>
        <location evidence="1">Cytoplasm</location>
    </subcellularLocation>
</comment>
<dbReference type="SUPFAM" id="SSF48452">
    <property type="entry name" value="TPR-like"/>
    <property type="match status" value="3"/>
</dbReference>
<dbReference type="Gene3D" id="1.25.40.10">
    <property type="entry name" value="Tetratricopeptide repeat domain"/>
    <property type="match status" value="3"/>
</dbReference>
<dbReference type="InterPro" id="IPR000157">
    <property type="entry name" value="TIR_dom"/>
</dbReference>
<evidence type="ECO:0000259" key="7">
    <source>
        <dbReference type="Pfam" id="PF13676"/>
    </source>
</evidence>